<protein>
    <submittedName>
        <fullName evidence="9">Uncharacterized protein</fullName>
    </submittedName>
</protein>
<gene>
    <name evidence="9" type="ORF">CVT23_13865</name>
</gene>
<dbReference type="Gene3D" id="1.50.10.100">
    <property type="entry name" value="Chondroitin AC/alginate lyase"/>
    <property type="match status" value="1"/>
</dbReference>
<dbReference type="InterPro" id="IPR013783">
    <property type="entry name" value="Ig-like_fold"/>
</dbReference>
<dbReference type="Pfam" id="PF16332">
    <property type="entry name" value="DUF4962"/>
    <property type="match status" value="1"/>
</dbReference>
<name>A0A2M9FZX5_9PROT</name>
<evidence type="ECO:0000259" key="8">
    <source>
        <dbReference type="Pfam" id="PF16332"/>
    </source>
</evidence>
<dbReference type="EMBL" id="PHIG01000037">
    <property type="protein sequence ID" value="PJK29003.1"/>
    <property type="molecule type" value="Genomic_DNA"/>
</dbReference>
<dbReference type="Gene3D" id="2.60.40.10">
    <property type="entry name" value="Immunoglobulins"/>
    <property type="match status" value="1"/>
</dbReference>
<dbReference type="PANTHER" id="PTHR39210">
    <property type="entry name" value="HEPARIN-SULFATE LYASE"/>
    <property type="match status" value="1"/>
</dbReference>
<feature type="domain" description="Heparinase II/III-like C-terminal" evidence="7">
    <location>
        <begin position="510"/>
        <end position="682"/>
    </location>
</feature>
<evidence type="ECO:0000313" key="9">
    <source>
        <dbReference type="EMBL" id="PJK29003.1"/>
    </source>
</evidence>
<evidence type="ECO:0000256" key="1">
    <source>
        <dbReference type="ARBA" id="ARBA00004418"/>
    </source>
</evidence>
<reference evidence="9 10" key="1">
    <citation type="submission" date="2017-11" db="EMBL/GenBank/DDBJ databases">
        <title>Draft genome sequence of Rhizobiales bacterium SY3-13.</title>
        <authorList>
            <person name="Sun C."/>
        </authorList>
    </citation>
    <scope>NUCLEOTIDE SEQUENCE [LARGE SCALE GENOMIC DNA]</scope>
    <source>
        <strain evidence="9 10">SY3-13</strain>
    </source>
</reference>
<dbReference type="InterPro" id="IPR032518">
    <property type="entry name" value="HepII_N"/>
</dbReference>
<feature type="region of interest" description="Disordered" evidence="5">
    <location>
        <begin position="780"/>
        <end position="807"/>
    </location>
</feature>
<dbReference type="OrthoDB" id="9772435at2"/>
<dbReference type="Proteomes" id="UP000229498">
    <property type="component" value="Unassembled WGS sequence"/>
</dbReference>
<evidence type="ECO:0000256" key="6">
    <source>
        <dbReference type="SAM" id="SignalP"/>
    </source>
</evidence>
<evidence type="ECO:0000256" key="2">
    <source>
        <dbReference type="ARBA" id="ARBA00022729"/>
    </source>
</evidence>
<evidence type="ECO:0000256" key="4">
    <source>
        <dbReference type="ARBA" id="ARBA00023239"/>
    </source>
</evidence>
<dbReference type="GO" id="GO:0042597">
    <property type="term" value="C:periplasmic space"/>
    <property type="evidence" value="ECO:0007669"/>
    <property type="project" value="UniProtKB-SubCell"/>
</dbReference>
<dbReference type="RefSeq" id="WP_109794109.1">
    <property type="nucleotide sequence ID" value="NZ_PHIG01000037.1"/>
</dbReference>
<feature type="compositionally biased region" description="Low complexity" evidence="5">
    <location>
        <begin position="788"/>
        <end position="799"/>
    </location>
</feature>
<accession>A0A2M9FZX5</accession>
<dbReference type="Gene3D" id="2.70.98.70">
    <property type="match status" value="1"/>
</dbReference>
<dbReference type="SUPFAM" id="SSF48230">
    <property type="entry name" value="Chondroitin AC/alginate lyase"/>
    <property type="match status" value="1"/>
</dbReference>
<dbReference type="InterPro" id="IPR012480">
    <property type="entry name" value="Hepar_II_III_C"/>
</dbReference>
<organism evidence="9 10">
    <name type="scientific">Minwuia thermotolerans</name>
    <dbReference type="NCBI Taxonomy" id="2056226"/>
    <lineage>
        <taxon>Bacteria</taxon>
        <taxon>Pseudomonadati</taxon>
        <taxon>Pseudomonadota</taxon>
        <taxon>Alphaproteobacteria</taxon>
        <taxon>Minwuiales</taxon>
        <taxon>Minwuiaceae</taxon>
        <taxon>Minwuia</taxon>
    </lineage>
</organism>
<dbReference type="InterPro" id="IPR008929">
    <property type="entry name" value="Chondroitin_lyas"/>
</dbReference>
<evidence type="ECO:0000256" key="3">
    <source>
        <dbReference type="ARBA" id="ARBA00022764"/>
    </source>
</evidence>
<sequence>MNRVLCLFASVGIAFCGLATAAADRVDPWQYYIETLPEDAEVTDWLSPQTELEMPVYPFNAAVAVQNPPVFHWRYEGEDLSYEVVIEPAGGKAEPIRRITEYNHLMLNAPLAIGDWRWRVRRWHDREGAGDWGEWRSFRIHEKAHEFVAPSVQNAWDRAWERRRPRSFPGKEGFNTLRRDLNQGERRLVFREVIQNVEENMIGAELDPEPPTATFEVEDFYERIRVARFIAQVVNRATVQLGTTVYTWYLTRDEKMLEEAWRRAMDLASWDPEHSTGVRSSDLSNLRIALALALVYDITRNELDEETETTLRRMTEYRTQAAFDEYVVNPRRALELKPYNSHGFRQAGAVTAIAALMARDTPRAQNWFFRTYPIYLAVNNPWGGADGGFGNGVNYGIWDAVNNMQYWDIIENAIDVNPTRMGWPMQAGVFFQYLVPPGTPNSSFGDGGENWFPDVWALVAMMYRQRIDTPISRRFAAQWEPQRPEYYLHLYGPLYEEPERPFDPVKHPDLPDTAVFPSIGWVAMHSELDDPDRYSILFKSSPYGSFSHSHADQNSFIINGRQQSLALDSGYYDTWKSKHHLAWTMQTKAHNAITFDGGQGQPEQDRGAQGRIADFARCGLYDMAVGDATRAYGGALSKAVRTIAYLRPNLALIHDDLASDEARTWEWNLHAWTEIAEEGDGRFTIDMGKGKVCFRVLAAPDYAARQTDRFPEDPDPFFVPDWKNQWHLTLASTAKSTEARFLVAVDLDCTGAEIGAPETNADGGFAVRLGDHRVEIGASGATARRLGPAAEPPVCAVPPKGRAAADR</sequence>
<feature type="signal peptide" evidence="6">
    <location>
        <begin position="1"/>
        <end position="21"/>
    </location>
</feature>
<feature type="chain" id="PRO_5014818920" evidence="6">
    <location>
        <begin position="22"/>
        <end position="807"/>
    </location>
</feature>
<keyword evidence="4" id="KW-0456">Lyase</keyword>
<dbReference type="AlphaFoldDB" id="A0A2M9FZX5"/>
<evidence type="ECO:0000259" key="7">
    <source>
        <dbReference type="Pfam" id="PF07940"/>
    </source>
</evidence>
<keyword evidence="10" id="KW-1185">Reference proteome</keyword>
<feature type="domain" description="Heparinase II N-terminal" evidence="8">
    <location>
        <begin position="106"/>
        <end position="478"/>
    </location>
</feature>
<keyword evidence="2 6" id="KW-0732">Signal</keyword>
<proteinExistence type="predicted"/>
<dbReference type="PANTHER" id="PTHR39210:SF1">
    <property type="entry name" value="HEPARIN-SULFATE LYASE"/>
    <property type="match status" value="1"/>
</dbReference>
<comment type="caution">
    <text evidence="9">The sequence shown here is derived from an EMBL/GenBank/DDBJ whole genome shotgun (WGS) entry which is preliminary data.</text>
</comment>
<dbReference type="Pfam" id="PF07940">
    <property type="entry name" value="Hepar_II_III_C"/>
    <property type="match status" value="1"/>
</dbReference>
<comment type="subcellular location">
    <subcellularLocation>
        <location evidence="1">Periplasm</location>
    </subcellularLocation>
</comment>
<keyword evidence="3" id="KW-0574">Periplasm</keyword>
<evidence type="ECO:0000256" key="5">
    <source>
        <dbReference type="SAM" id="MobiDB-lite"/>
    </source>
</evidence>
<dbReference type="GO" id="GO:0016829">
    <property type="term" value="F:lyase activity"/>
    <property type="evidence" value="ECO:0007669"/>
    <property type="project" value="UniProtKB-KW"/>
</dbReference>
<evidence type="ECO:0000313" key="10">
    <source>
        <dbReference type="Proteomes" id="UP000229498"/>
    </source>
</evidence>